<protein>
    <submittedName>
        <fullName evidence="3">Glycosyltransferase EpsD</fullName>
        <ecNumber evidence="3">2.4.-.-</ecNumber>
    </submittedName>
</protein>
<evidence type="ECO:0000259" key="2">
    <source>
        <dbReference type="Pfam" id="PF11997"/>
    </source>
</evidence>
<gene>
    <name evidence="3" type="primary">epsD</name>
    <name evidence="3" type="ORF">SSLFYP6_01840</name>
</gene>
<dbReference type="PANTHER" id="PTHR12526">
    <property type="entry name" value="GLYCOSYLTRANSFERASE"/>
    <property type="match status" value="1"/>
</dbReference>
<dbReference type="InterPro" id="IPR022622">
    <property type="entry name" value="DUF3492"/>
</dbReference>
<name>A0A6N3D7L0_STRSL</name>
<organism evidence="3">
    <name type="scientific">Streptococcus salivarius</name>
    <dbReference type="NCBI Taxonomy" id="1304"/>
    <lineage>
        <taxon>Bacteria</taxon>
        <taxon>Bacillati</taxon>
        <taxon>Bacillota</taxon>
        <taxon>Bacilli</taxon>
        <taxon>Lactobacillales</taxon>
        <taxon>Streptococcaceae</taxon>
        <taxon>Streptococcus</taxon>
    </lineage>
</organism>
<dbReference type="AlphaFoldDB" id="A0A6N3D7L0"/>
<feature type="domain" description="Glycosyl transferase family 1" evidence="1">
    <location>
        <begin position="286"/>
        <end position="447"/>
    </location>
</feature>
<dbReference type="Gene3D" id="3.40.50.2000">
    <property type="entry name" value="Glycogen Phosphorylase B"/>
    <property type="match status" value="2"/>
</dbReference>
<dbReference type="NCBIfam" id="NF038011">
    <property type="entry name" value="PelF"/>
    <property type="match status" value="1"/>
</dbReference>
<accession>A0A6N3D7L0</accession>
<sequence>MPMKICLILEGSYPYVHGGVSTWMHQYITEMKEHEFVLWVVGATHEQKGKFVYELPENVVEVHEVFLDYVVPDKEEDIEPHQFTDEEKQALKDMVFCQQPDWKVLFKLLQDGKVVPNDLLSSEAFFQVLKDLCSERYTQLSFSDVFHTIRSMLFPLLNILSCPPPEADVYHSISTGYGGILATLGSLTYDKPLFLTEHGIYTREREEELLRAKWVLPTMRQQWVRFFYMLSDAIYQNAEKITSLFTKAKEIQIEMGCDPEKCQVISNGIDYDAFSQIPLKEPDGWIDIGAVVRLAPIKDIKTMLYSFYELAQQVPNVRLHIMGGIDDQEYANECFSLADKMDLGDRLLFTGRVNIREYMKKIDFTLLTSLSEGLPLSVLESMAASRPCVTTDVGCCRELLEGREDDNLGIAGFCAPPTCTGPLAEAMKKMAINDARRLEMGEIARKRVEAIYQYPQMIGQYRRLYEEVAV</sequence>
<dbReference type="PANTHER" id="PTHR12526:SF608">
    <property type="entry name" value="PELF"/>
    <property type="match status" value="1"/>
</dbReference>
<dbReference type="GO" id="GO:0016757">
    <property type="term" value="F:glycosyltransferase activity"/>
    <property type="evidence" value="ECO:0007669"/>
    <property type="project" value="UniProtKB-KW"/>
</dbReference>
<evidence type="ECO:0000259" key="1">
    <source>
        <dbReference type="Pfam" id="PF00534"/>
    </source>
</evidence>
<dbReference type="EC" id="2.4.-.-" evidence="3"/>
<proteinExistence type="predicted"/>
<dbReference type="SUPFAM" id="SSF53756">
    <property type="entry name" value="UDP-Glycosyltransferase/glycogen phosphorylase"/>
    <property type="match status" value="1"/>
</dbReference>
<dbReference type="InterPro" id="IPR047691">
    <property type="entry name" value="PelF-like"/>
</dbReference>
<dbReference type="EMBL" id="CACRUJ010000010">
    <property type="protein sequence ID" value="VYU21657.1"/>
    <property type="molecule type" value="Genomic_DNA"/>
</dbReference>
<keyword evidence="3" id="KW-0808">Transferase</keyword>
<dbReference type="Pfam" id="PF00534">
    <property type="entry name" value="Glycos_transf_1"/>
    <property type="match status" value="1"/>
</dbReference>
<dbReference type="InterPro" id="IPR001296">
    <property type="entry name" value="Glyco_trans_1"/>
</dbReference>
<reference evidence="3" key="1">
    <citation type="submission" date="2019-11" db="EMBL/GenBank/DDBJ databases">
        <authorList>
            <person name="Feng L."/>
        </authorList>
    </citation>
    <scope>NUCLEOTIDE SEQUENCE</scope>
    <source>
        <strain evidence="3">SSalivariusLFYP6</strain>
    </source>
</reference>
<keyword evidence="3" id="KW-0328">Glycosyltransferase</keyword>
<dbReference type="Pfam" id="PF11997">
    <property type="entry name" value="DUF3492"/>
    <property type="match status" value="1"/>
</dbReference>
<evidence type="ECO:0000313" key="3">
    <source>
        <dbReference type="EMBL" id="VYU21657.1"/>
    </source>
</evidence>
<feature type="domain" description="DUF3492" evidence="2">
    <location>
        <begin position="3"/>
        <end position="260"/>
    </location>
</feature>